<dbReference type="Ensembl" id="ENSSSCT00015055748.1">
    <property type="protein sequence ID" value="ENSSSCP00015022406.1"/>
    <property type="gene ID" value="ENSSSCG00015041815.1"/>
</dbReference>
<dbReference type="Proteomes" id="UP000694726">
    <property type="component" value="Unplaced"/>
</dbReference>
<dbReference type="Ensembl" id="ENSSSCT00065011770.1">
    <property type="protein sequence ID" value="ENSSSCP00065004825.1"/>
    <property type="gene ID" value="ENSSSCG00065008823.1"/>
</dbReference>
<dbReference type="Proteomes" id="UP000694725">
    <property type="component" value="Unplaced"/>
</dbReference>
<name>A0A8D0NX36_PIG</name>
<dbReference type="Proteomes" id="UP000694728">
    <property type="component" value="Unplaced"/>
</dbReference>
<proteinExistence type="predicted"/>
<dbReference type="PANTHER" id="PTHR19446">
    <property type="entry name" value="REVERSE TRANSCRIPTASES"/>
    <property type="match status" value="1"/>
</dbReference>
<protein>
    <submittedName>
        <fullName evidence="1">Uncharacterized protein</fullName>
    </submittedName>
</protein>
<evidence type="ECO:0000313" key="1">
    <source>
        <dbReference type="Ensembl" id="ENSSSCP00015022406.1"/>
    </source>
</evidence>
<evidence type="ECO:0000313" key="2">
    <source>
        <dbReference type="Proteomes" id="UP000694726"/>
    </source>
</evidence>
<sequence length="206" mass="24034">MTFFTELQQTIQRCIWNHKRPRIAKAILSHKIQAGGITLPDLRQYHKATVIKTVWYWYQNRHTDQWNRIMDPDTYSQLIINKGSKNIKWGKDSLFRKWYRENWTAVCITMKLEHALIPCTKINSKWIKDLNHRQDTSKLLEENIDKTFSDITLTNIFSGQSPKATEIRAKIGVPVVAQWLTNPTRNHEVAGSVPALAQWVNDPALP</sequence>
<reference evidence="1" key="1">
    <citation type="submission" date="2025-05" db="UniProtKB">
        <authorList>
            <consortium name="Ensembl"/>
        </authorList>
    </citation>
    <scope>IDENTIFICATION</scope>
</reference>
<accession>A0A8D0NX36</accession>
<dbReference type="Ensembl" id="ENSSSCT00045010292.1">
    <property type="protein sequence ID" value="ENSSSCP00045006995.1"/>
    <property type="gene ID" value="ENSSSCG00045006215.1"/>
</dbReference>
<organism evidence="1 2">
    <name type="scientific">Sus scrofa</name>
    <name type="common">Pig</name>
    <dbReference type="NCBI Taxonomy" id="9823"/>
    <lineage>
        <taxon>Eukaryota</taxon>
        <taxon>Metazoa</taxon>
        <taxon>Chordata</taxon>
        <taxon>Craniata</taxon>
        <taxon>Vertebrata</taxon>
        <taxon>Euteleostomi</taxon>
        <taxon>Mammalia</taxon>
        <taxon>Eutheria</taxon>
        <taxon>Laurasiatheria</taxon>
        <taxon>Artiodactyla</taxon>
        <taxon>Suina</taxon>
        <taxon>Suidae</taxon>
        <taxon>Sus</taxon>
    </lineage>
</organism>
<dbReference type="AlphaFoldDB" id="A0A8D0NX36"/>